<feature type="chain" id="PRO_5043349096" description="Plethodontid modulating factor" evidence="1">
    <location>
        <begin position="22"/>
        <end position="83"/>
    </location>
</feature>
<evidence type="ECO:0000256" key="1">
    <source>
        <dbReference type="SAM" id="SignalP"/>
    </source>
</evidence>
<organism evidence="2 3">
    <name type="scientific">Plakobranchus ocellatus</name>
    <dbReference type="NCBI Taxonomy" id="259542"/>
    <lineage>
        <taxon>Eukaryota</taxon>
        <taxon>Metazoa</taxon>
        <taxon>Spiralia</taxon>
        <taxon>Lophotrochozoa</taxon>
        <taxon>Mollusca</taxon>
        <taxon>Gastropoda</taxon>
        <taxon>Heterobranchia</taxon>
        <taxon>Euthyneura</taxon>
        <taxon>Panpulmonata</taxon>
        <taxon>Sacoglossa</taxon>
        <taxon>Placobranchoidea</taxon>
        <taxon>Plakobranchidae</taxon>
        <taxon>Plakobranchus</taxon>
    </lineage>
</organism>
<dbReference type="AlphaFoldDB" id="A0AAV4BI01"/>
<evidence type="ECO:0000313" key="2">
    <source>
        <dbReference type="EMBL" id="GFO22961.1"/>
    </source>
</evidence>
<protein>
    <recommendedName>
        <fullName evidence="4">Plethodontid modulating factor</fullName>
    </recommendedName>
</protein>
<evidence type="ECO:0000313" key="3">
    <source>
        <dbReference type="Proteomes" id="UP000735302"/>
    </source>
</evidence>
<dbReference type="EMBL" id="BLXT01005465">
    <property type="protein sequence ID" value="GFO22961.1"/>
    <property type="molecule type" value="Genomic_DNA"/>
</dbReference>
<keyword evidence="3" id="KW-1185">Reference proteome</keyword>
<keyword evidence="1" id="KW-0732">Signal</keyword>
<name>A0AAV4BI01_9GAST</name>
<accession>A0AAV4BI01</accession>
<dbReference type="Proteomes" id="UP000735302">
    <property type="component" value="Unassembled WGS sequence"/>
</dbReference>
<evidence type="ECO:0008006" key="4">
    <source>
        <dbReference type="Google" id="ProtNLM"/>
    </source>
</evidence>
<reference evidence="2 3" key="1">
    <citation type="journal article" date="2021" name="Elife">
        <title>Chloroplast acquisition without the gene transfer in kleptoplastic sea slugs, Plakobranchus ocellatus.</title>
        <authorList>
            <person name="Maeda T."/>
            <person name="Takahashi S."/>
            <person name="Yoshida T."/>
            <person name="Shimamura S."/>
            <person name="Takaki Y."/>
            <person name="Nagai Y."/>
            <person name="Toyoda A."/>
            <person name="Suzuki Y."/>
            <person name="Arimoto A."/>
            <person name="Ishii H."/>
            <person name="Satoh N."/>
            <person name="Nishiyama T."/>
            <person name="Hasebe M."/>
            <person name="Maruyama T."/>
            <person name="Minagawa J."/>
            <person name="Obokata J."/>
            <person name="Shigenobu S."/>
        </authorList>
    </citation>
    <scope>NUCLEOTIDE SEQUENCE [LARGE SCALE GENOMIC DNA]</scope>
</reference>
<gene>
    <name evidence="2" type="ORF">PoB_004946600</name>
</gene>
<feature type="signal peptide" evidence="1">
    <location>
        <begin position="1"/>
        <end position="21"/>
    </location>
</feature>
<comment type="caution">
    <text evidence="2">The sequence shown here is derived from an EMBL/GenBank/DDBJ whole genome shotgun (WGS) entry which is preliminary data.</text>
</comment>
<proteinExistence type="predicted"/>
<sequence length="83" mass="9155">MKFAGVFFMAFVAFLAVQTKSEDCLKNGEDLLDGTTVDCMPLHGIAVDKVSMEMYCCSQADHTAKIDSGYDKGMPYFFCECEG</sequence>